<name>A0A5C6FF40_9BACT</name>
<keyword evidence="4" id="KW-1185">Reference proteome</keyword>
<feature type="region of interest" description="Disordered" evidence="2">
    <location>
        <begin position="157"/>
        <end position="193"/>
    </location>
</feature>
<protein>
    <recommendedName>
        <fullName evidence="5">Transmembrane protein</fullName>
    </recommendedName>
</protein>
<evidence type="ECO:0000313" key="3">
    <source>
        <dbReference type="EMBL" id="TWU58814.1"/>
    </source>
</evidence>
<accession>A0A5C6FF40</accession>
<feature type="region of interest" description="Disordered" evidence="2">
    <location>
        <begin position="301"/>
        <end position="371"/>
    </location>
</feature>
<evidence type="ECO:0008006" key="5">
    <source>
        <dbReference type="Google" id="ProtNLM"/>
    </source>
</evidence>
<proteinExistence type="predicted"/>
<organism evidence="3 4">
    <name type="scientific">Rubripirellula tenax</name>
    <dbReference type="NCBI Taxonomy" id="2528015"/>
    <lineage>
        <taxon>Bacteria</taxon>
        <taxon>Pseudomonadati</taxon>
        <taxon>Planctomycetota</taxon>
        <taxon>Planctomycetia</taxon>
        <taxon>Pirellulales</taxon>
        <taxon>Pirellulaceae</taxon>
        <taxon>Rubripirellula</taxon>
    </lineage>
</organism>
<dbReference type="EMBL" id="SJPW01000002">
    <property type="protein sequence ID" value="TWU58814.1"/>
    <property type="molecule type" value="Genomic_DNA"/>
</dbReference>
<dbReference type="AlphaFoldDB" id="A0A5C6FF40"/>
<gene>
    <name evidence="3" type="ORF">Poly51_15940</name>
</gene>
<comment type="caution">
    <text evidence="3">The sequence shown here is derived from an EMBL/GenBank/DDBJ whole genome shotgun (WGS) entry which is preliminary data.</text>
</comment>
<evidence type="ECO:0000256" key="1">
    <source>
        <dbReference type="SAM" id="Coils"/>
    </source>
</evidence>
<evidence type="ECO:0000313" key="4">
    <source>
        <dbReference type="Proteomes" id="UP000318288"/>
    </source>
</evidence>
<sequence>MLDRKTIESTLQQIRDGELSTDEATDFLLELDSAAVHDSPTATSNDPHAESESIASIVARLGPPPAEIVETWRRQLISIAAEHESETGQPIAGIESADCQLISDGRLMWKGHVAMPPASDAPAISISQVSRDSVEAFGRPWHAESDFKRVEIENPEAEADAEQLEPSSPKPSSPKPDAPRPATRDPKPPTGVGKRWFVRAATAAALLACIAASYFIVNSAMKPETVAVKSSKSAAARKTPPRNTVDIFDFSSEPTAEDLETFESMTESELATLERETQVEMEADAKSLSLDAFMPATAMFSPASNSNTSNSNEASITNPALAPEPPEESVTDETRANTDTPAAMHTADLDSDDGTAPPESEQQTVVAPSAGSVAVAIERTPTISEVDSVAPFSIGPRLGESLSLDFPYDVPLKMETVGDETYNIVDTRKANAIATLTSTDDGLTMAWTAPSATSSSASMIVHGRLKDGSGGSLFLRPVVEAEPFRLRLDTPDSMPTWNLEAPIPPRVAKISVDIELPKDVEITWAETIQPDQIRRARGMAVLMYQDNENVALGVRMDIRCSRKLQCRMRFAGRLDSSMPWNIVSRSGLETFADQLAYQSELVAREATRLDGVYEIANSLGRRVIKMKQTRNDALAENIRTTLRRVAELESLVAAVELEAKLKLRVWIDWPDTQQTILTMD</sequence>
<feature type="coiled-coil region" evidence="1">
    <location>
        <begin position="631"/>
        <end position="658"/>
    </location>
</feature>
<dbReference type="RefSeq" id="WP_146455974.1">
    <property type="nucleotide sequence ID" value="NZ_SJPW01000002.1"/>
</dbReference>
<feature type="compositionally biased region" description="Low complexity" evidence="2">
    <location>
        <begin position="303"/>
        <end position="318"/>
    </location>
</feature>
<evidence type="ECO:0000256" key="2">
    <source>
        <dbReference type="SAM" id="MobiDB-lite"/>
    </source>
</evidence>
<dbReference type="Proteomes" id="UP000318288">
    <property type="component" value="Unassembled WGS sequence"/>
</dbReference>
<keyword evidence="1" id="KW-0175">Coiled coil</keyword>
<dbReference type="OrthoDB" id="281128at2"/>
<reference evidence="3 4" key="1">
    <citation type="submission" date="2019-02" db="EMBL/GenBank/DDBJ databases">
        <title>Deep-cultivation of Planctomycetes and their phenomic and genomic characterization uncovers novel biology.</title>
        <authorList>
            <person name="Wiegand S."/>
            <person name="Jogler M."/>
            <person name="Boedeker C."/>
            <person name="Pinto D."/>
            <person name="Vollmers J."/>
            <person name="Rivas-Marin E."/>
            <person name="Kohn T."/>
            <person name="Peeters S.H."/>
            <person name="Heuer A."/>
            <person name="Rast P."/>
            <person name="Oberbeckmann S."/>
            <person name="Bunk B."/>
            <person name="Jeske O."/>
            <person name="Meyerdierks A."/>
            <person name="Storesund J.E."/>
            <person name="Kallscheuer N."/>
            <person name="Luecker S."/>
            <person name="Lage O.M."/>
            <person name="Pohl T."/>
            <person name="Merkel B.J."/>
            <person name="Hornburger P."/>
            <person name="Mueller R.-W."/>
            <person name="Bruemmer F."/>
            <person name="Labrenz M."/>
            <person name="Spormann A.M."/>
            <person name="Op Den Camp H."/>
            <person name="Overmann J."/>
            <person name="Amann R."/>
            <person name="Jetten M.S.M."/>
            <person name="Mascher T."/>
            <person name="Medema M.H."/>
            <person name="Devos D.P."/>
            <person name="Kaster A.-K."/>
            <person name="Ovreas L."/>
            <person name="Rohde M."/>
            <person name="Galperin M.Y."/>
            <person name="Jogler C."/>
        </authorList>
    </citation>
    <scope>NUCLEOTIDE SEQUENCE [LARGE SCALE GENOMIC DNA]</scope>
    <source>
        <strain evidence="3 4">Poly51</strain>
    </source>
</reference>